<evidence type="ECO:0000313" key="4">
    <source>
        <dbReference type="Proteomes" id="UP000183788"/>
    </source>
</evidence>
<evidence type="ECO:0000313" key="5">
    <source>
        <dbReference type="Proteomes" id="UP001326715"/>
    </source>
</evidence>
<sequence length="63" mass="7569">MEKFELKIVVHNKKEEVPATEKLRTVWGSKERLARLKQPVQKFQTKIISMDDYNKSFYKQAKQ</sequence>
<protein>
    <submittedName>
        <fullName evidence="1">Uncharacterized protein</fullName>
    </submittedName>
</protein>
<organism evidence="1 4">
    <name type="scientific">Chitinophaga sancti</name>
    <dbReference type="NCBI Taxonomy" id="1004"/>
    <lineage>
        <taxon>Bacteria</taxon>
        <taxon>Pseudomonadati</taxon>
        <taxon>Bacteroidota</taxon>
        <taxon>Chitinophagia</taxon>
        <taxon>Chitinophagales</taxon>
        <taxon>Chitinophagaceae</taxon>
        <taxon>Chitinophaga</taxon>
    </lineage>
</organism>
<gene>
    <name evidence="1" type="ORF">SAMN05661012_06707</name>
    <name evidence="2" type="ORF">SR876_14155</name>
    <name evidence="3" type="ORF">SR876_15965</name>
</gene>
<evidence type="ECO:0000313" key="1">
    <source>
        <dbReference type="EMBL" id="SFW90976.1"/>
    </source>
</evidence>
<evidence type="ECO:0000313" key="3">
    <source>
        <dbReference type="EMBL" id="WQG93017.1"/>
    </source>
</evidence>
<dbReference type="EMBL" id="CP140154">
    <property type="protein sequence ID" value="WQG93017.1"/>
    <property type="molecule type" value="Genomic_DNA"/>
</dbReference>
<dbReference type="EMBL" id="FPIZ01000059">
    <property type="protein sequence ID" value="SFW90976.1"/>
    <property type="molecule type" value="Genomic_DNA"/>
</dbReference>
<dbReference type="Proteomes" id="UP000183788">
    <property type="component" value="Unassembled WGS sequence"/>
</dbReference>
<accession>A0A1K1T326</accession>
<evidence type="ECO:0000313" key="2">
    <source>
        <dbReference type="EMBL" id="WQG92657.1"/>
    </source>
</evidence>
<name>A0A1K1T326_9BACT</name>
<dbReference type="STRING" id="1004.SAMN05661012_06707"/>
<reference evidence="2 5" key="2">
    <citation type="submission" date="2023-11" db="EMBL/GenBank/DDBJ databases">
        <title>MicrobeMod: A computational toolkit for identifying prokaryotic methylation and restriction-modification with nanopore sequencing.</title>
        <authorList>
            <person name="Crits-Christoph A."/>
            <person name="Kang S.C."/>
            <person name="Lee H."/>
            <person name="Ostrov N."/>
        </authorList>
    </citation>
    <scope>NUCLEOTIDE SEQUENCE [LARGE SCALE GENOMIC DNA]</scope>
    <source>
        <strain evidence="2 5">ATCC 23090</strain>
    </source>
</reference>
<dbReference type="EMBL" id="CP140154">
    <property type="protein sequence ID" value="WQG92657.1"/>
    <property type="molecule type" value="Genomic_DNA"/>
</dbReference>
<proteinExistence type="predicted"/>
<dbReference type="Proteomes" id="UP001326715">
    <property type="component" value="Chromosome"/>
</dbReference>
<reference evidence="1 4" key="1">
    <citation type="submission" date="2016-11" db="EMBL/GenBank/DDBJ databases">
        <authorList>
            <person name="Jaros S."/>
            <person name="Januszkiewicz K."/>
            <person name="Wedrychowicz H."/>
        </authorList>
    </citation>
    <scope>NUCLEOTIDE SEQUENCE [LARGE SCALE GENOMIC DNA]</scope>
    <source>
        <strain evidence="1 4">DSM 784</strain>
    </source>
</reference>
<dbReference type="AlphaFoldDB" id="A0A1K1T326"/>
<keyword evidence="5" id="KW-1185">Reference proteome</keyword>
<dbReference type="RefSeq" id="WP_072366731.1">
    <property type="nucleotide sequence ID" value="NZ_CP139972.1"/>
</dbReference>